<dbReference type="PANTHER" id="PTHR20855">
    <property type="entry name" value="ADIPOR/PROGESTIN RECEPTOR-RELATED"/>
    <property type="match status" value="1"/>
</dbReference>
<keyword evidence="8" id="KW-1185">Reference proteome</keyword>
<keyword evidence="3 6" id="KW-0812">Transmembrane</keyword>
<accession>A0ABR1NYG5</accession>
<comment type="subcellular location">
    <subcellularLocation>
        <location evidence="1">Membrane</location>
        <topology evidence="1">Multi-pass membrane protein</topology>
    </subcellularLocation>
</comment>
<sequence>MSPDTSSRAAPKNSKPILLSFNEIPEWYQDNPHIHHGYRPVSGSAAASLGSWRYIHNETVNIYSHLVPCAAFLLGEWYILQYLHTRYAAVAVGDDLIFAFFLLTAAACLGLSAAYHTLINHSQTVERTWLRLDLVGIVLLTAGDIVSGVYMVFWCELLQRGIYWAMILSLGALTVLVVVHPRFQGQRWRGFRVACFVGMGMSGLAPLAHGLYLFGLPAMMRQSGMPYYLVEGGFLVLGALVYATRFPESIRPGKFDIFGSSHQLFHVFVVLATVTQLVGLLAAFDYNYHYRPCSKE</sequence>
<proteinExistence type="inferred from homology"/>
<keyword evidence="5 6" id="KW-0472">Membrane</keyword>
<feature type="transmembrane region" description="Helical" evidence="6">
    <location>
        <begin position="162"/>
        <end position="179"/>
    </location>
</feature>
<evidence type="ECO:0000256" key="3">
    <source>
        <dbReference type="ARBA" id="ARBA00022692"/>
    </source>
</evidence>
<gene>
    <name evidence="7" type="ORF">SLS63_009880</name>
</gene>
<reference evidence="7 8" key="1">
    <citation type="submission" date="2024-02" db="EMBL/GenBank/DDBJ databases">
        <title>De novo assembly and annotation of 12 fungi associated with fruit tree decline syndrome in Ontario, Canada.</title>
        <authorList>
            <person name="Sulman M."/>
            <person name="Ellouze W."/>
            <person name="Ilyukhin E."/>
        </authorList>
    </citation>
    <scope>NUCLEOTIDE SEQUENCE [LARGE SCALE GENOMIC DNA]</scope>
    <source>
        <strain evidence="7 8">M169</strain>
    </source>
</reference>
<evidence type="ECO:0000256" key="2">
    <source>
        <dbReference type="ARBA" id="ARBA00007018"/>
    </source>
</evidence>
<protein>
    <recommendedName>
        <fullName evidence="9">MPR-like GPCR protein</fullName>
    </recommendedName>
</protein>
<dbReference type="Pfam" id="PF03006">
    <property type="entry name" value="HlyIII"/>
    <property type="match status" value="1"/>
</dbReference>
<dbReference type="EMBL" id="JAKNSF020000076">
    <property type="protein sequence ID" value="KAK7720333.1"/>
    <property type="molecule type" value="Genomic_DNA"/>
</dbReference>
<evidence type="ECO:0000256" key="6">
    <source>
        <dbReference type="SAM" id="Phobius"/>
    </source>
</evidence>
<evidence type="ECO:0000256" key="5">
    <source>
        <dbReference type="ARBA" id="ARBA00023136"/>
    </source>
</evidence>
<feature type="transmembrane region" description="Helical" evidence="6">
    <location>
        <begin position="62"/>
        <end position="84"/>
    </location>
</feature>
<name>A0ABR1NYG5_DIAER</name>
<dbReference type="PANTHER" id="PTHR20855:SF52">
    <property type="entry name" value="ADIPONECTIN RECEPTOR PROTEIN"/>
    <property type="match status" value="1"/>
</dbReference>
<dbReference type="InterPro" id="IPR004254">
    <property type="entry name" value="AdipoR/HlyIII-related"/>
</dbReference>
<feature type="transmembrane region" description="Helical" evidence="6">
    <location>
        <begin position="130"/>
        <end position="150"/>
    </location>
</feature>
<organism evidence="7 8">
    <name type="scientific">Diaporthe eres</name>
    <name type="common">Phomopsis oblonga</name>
    <dbReference type="NCBI Taxonomy" id="83184"/>
    <lineage>
        <taxon>Eukaryota</taxon>
        <taxon>Fungi</taxon>
        <taxon>Dikarya</taxon>
        <taxon>Ascomycota</taxon>
        <taxon>Pezizomycotina</taxon>
        <taxon>Sordariomycetes</taxon>
        <taxon>Sordariomycetidae</taxon>
        <taxon>Diaporthales</taxon>
        <taxon>Diaporthaceae</taxon>
        <taxon>Diaporthe</taxon>
        <taxon>Diaporthe eres species complex</taxon>
    </lineage>
</organism>
<comment type="caution">
    <text evidence="7">The sequence shown here is derived from an EMBL/GenBank/DDBJ whole genome shotgun (WGS) entry which is preliminary data.</text>
</comment>
<feature type="transmembrane region" description="Helical" evidence="6">
    <location>
        <begin position="96"/>
        <end position="118"/>
    </location>
</feature>
<feature type="transmembrane region" description="Helical" evidence="6">
    <location>
        <begin position="264"/>
        <end position="284"/>
    </location>
</feature>
<comment type="similarity">
    <text evidence="2">Belongs to the ADIPOR family.</text>
</comment>
<evidence type="ECO:0008006" key="9">
    <source>
        <dbReference type="Google" id="ProtNLM"/>
    </source>
</evidence>
<dbReference type="Proteomes" id="UP001430848">
    <property type="component" value="Unassembled WGS sequence"/>
</dbReference>
<feature type="transmembrane region" description="Helical" evidence="6">
    <location>
        <begin position="225"/>
        <end position="243"/>
    </location>
</feature>
<evidence type="ECO:0000313" key="7">
    <source>
        <dbReference type="EMBL" id="KAK7720333.1"/>
    </source>
</evidence>
<feature type="transmembrane region" description="Helical" evidence="6">
    <location>
        <begin position="191"/>
        <end position="213"/>
    </location>
</feature>
<keyword evidence="4 6" id="KW-1133">Transmembrane helix</keyword>
<evidence type="ECO:0000313" key="8">
    <source>
        <dbReference type="Proteomes" id="UP001430848"/>
    </source>
</evidence>
<evidence type="ECO:0000256" key="1">
    <source>
        <dbReference type="ARBA" id="ARBA00004141"/>
    </source>
</evidence>
<evidence type="ECO:0000256" key="4">
    <source>
        <dbReference type="ARBA" id="ARBA00022989"/>
    </source>
</evidence>